<dbReference type="Pfam" id="PF01047">
    <property type="entry name" value="MarR"/>
    <property type="match status" value="1"/>
</dbReference>
<evidence type="ECO:0000313" key="3">
    <source>
        <dbReference type="EMBL" id="ABS69440.1"/>
    </source>
</evidence>
<dbReference type="Gene3D" id="1.10.10.10">
    <property type="entry name" value="Winged helix-like DNA-binding domain superfamily/Winged helix DNA-binding domain"/>
    <property type="match status" value="1"/>
</dbReference>
<organism evidence="3 4">
    <name type="scientific">Xanthobacter autotrophicus (strain ATCC BAA-1158 / Py2)</name>
    <dbReference type="NCBI Taxonomy" id="78245"/>
    <lineage>
        <taxon>Bacteria</taxon>
        <taxon>Pseudomonadati</taxon>
        <taxon>Pseudomonadota</taxon>
        <taxon>Alphaproteobacteria</taxon>
        <taxon>Hyphomicrobiales</taxon>
        <taxon>Xanthobacteraceae</taxon>
        <taxon>Xanthobacter</taxon>
    </lineage>
</organism>
<dbReference type="KEGG" id="xau:Xaut_4219"/>
<reference evidence="3 4" key="1">
    <citation type="submission" date="2007-07" db="EMBL/GenBank/DDBJ databases">
        <title>Complete sequence of chromosome of Xanthobacter autotrophicus Py2.</title>
        <authorList>
            <consortium name="US DOE Joint Genome Institute"/>
            <person name="Copeland A."/>
            <person name="Lucas S."/>
            <person name="Lapidus A."/>
            <person name="Barry K."/>
            <person name="Glavina del Rio T."/>
            <person name="Hammon N."/>
            <person name="Israni S."/>
            <person name="Dalin E."/>
            <person name="Tice H."/>
            <person name="Pitluck S."/>
            <person name="Sims D."/>
            <person name="Brettin T."/>
            <person name="Bruce D."/>
            <person name="Detter J.C."/>
            <person name="Han C."/>
            <person name="Tapia R."/>
            <person name="Brainard J."/>
            <person name="Schmutz J."/>
            <person name="Larimer F."/>
            <person name="Land M."/>
            <person name="Hauser L."/>
            <person name="Kyrpides N."/>
            <person name="Kim E."/>
            <person name="Ensigns S.A."/>
            <person name="Richardson P."/>
        </authorList>
    </citation>
    <scope>NUCLEOTIDE SEQUENCE [LARGE SCALE GENOMIC DNA]</scope>
    <source>
        <strain evidence="4">ATCC BAA-1158 / Py2</strain>
    </source>
</reference>
<dbReference type="PANTHER" id="PTHR33164">
    <property type="entry name" value="TRANSCRIPTIONAL REGULATOR, MARR FAMILY"/>
    <property type="match status" value="1"/>
</dbReference>
<dbReference type="eggNOG" id="COG1846">
    <property type="taxonomic scope" value="Bacteria"/>
</dbReference>
<sequence>MAPKKTAQVKPAQAKAAAVKAEPVKAEPADAAPARRPARRAKATAPYILDEQVGFMLRQVAQRHATLFTARIGDDLTMTQWAALAKLAETGPCSQNLLGRHTAMDAATIKGVVDRLARRGFVETRPDPEDARLLVVLPTEAGRAVIARATPNAFAITEETLAPLDPAERATLLKLLARLR</sequence>
<dbReference type="GO" id="GO:0003700">
    <property type="term" value="F:DNA-binding transcription factor activity"/>
    <property type="evidence" value="ECO:0007669"/>
    <property type="project" value="InterPro"/>
</dbReference>
<dbReference type="Proteomes" id="UP000002417">
    <property type="component" value="Chromosome"/>
</dbReference>
<keyword evidence="4" id="KW-1185">Reference proteome</keyword>
<dbReference type="HOGENOM" id="CLU_083287_4_0_5"/>
<feature type="domain" description="HTH marR-type" evidence="2">
    <location>
        <begin position="50"/>
        <end position="180"/>
    </location>
</feature>
<dbReference type="PhylomeDB" id="A7IN47"/>
<evidence type="ECO:0000256" key="1">
    <source>
        <dbReference type="SAM" id="MobiDB-lite"/>
    </source>
</evidence>
<dbReference type="AlphaFoldDB" id="A7IN47"/>
<dbReference type="InterPro" id="IPR000835">
    <property type="entry name" value="HTH_MarR-typ"/>
</dbReference>
<dbReference type="PROSITE" id="PS50995">
    <property type="entry name" value="HTH_MARR_2"/>
    <property type="match status" value="1"/>
</dbReference>
<feature type="compositionally biased region" description="Low complexity" evidence="1">
    <location>
        <begin position="1"/>
        <end position="21"/>
    </location>
</feature>
<proteinExistence type="predicted"/>
<dbReference type="SMART" id="SM00347">
    <property type="entry name" value="HTH_MARR"/>
    <property type="match status" value="1"/>
</dbReference>
<dbReference type="InterPro" id="IPR039422">
    <property type="entry name" value="MarR/SlyA-like"/>
</dbReference>
<protein>
    <submittedName>
        <fullName evidence="3">Transcriptional regulator, MarR family</fullName>
    </submittedName>
</protein>
<dbReference type="PANTHER" id="PTHR33164:SF95">
    <property type="entry name" value="TRANSCRIPTIONAL REGULATOR"/>
    <property type="match status" value="1"/>
</dbReference>
<name>A7IN47_XANP2</name>
<dbReference type="OrthoDB" id="9814496at2"/>
<dbReference type="SUPFAM" id="SSF46785">
    <property type="entry name" value="Winged helix' DNA-binding domain"/>
    <property type="match status" value="1"/>
</dbReference>
<dbReference type="InterPro" id="IPR036388">
    <property type="entry name" value="WH-like_DNA-bd_sf"/>
</dbReference>
<dbReference type="STRING" id="78245.Xaut_4219"/>
<dbReference type="EMBL" id="CP000781">
    <property type="protein sequence ID" value="ABS69440.1"/>
    <property type="molecule type" value="Genomic_DNA"/>
</dbReference>
<evidence type="ECO:0000259" key="2">
    <source>
        <dbReference type="PROSITE" id="PS50995"/>
    </source>
</evidence>
<dbReference type="GO" id="GO:0006950">
    <property type="term" value="P:response to stress"/>
    <property type="evidence" value="ECO:0007669"/>
    <property type="project" value="TreeGrafter"/>
</dbReference>
<feature type="region of interest" description="Disordered" evidence="1">
    <location>
        <begin position="1"/>
        <end position="38"/>
    </location>
</feature>
<accession>A7IN47</accession>
<evidence type="ECO:0000313" key="4">
    <source>
        <dbReference type="Proteomes" id="UP000002417"/>
    </source>
</evidence>
<gene>
    <name evidence="3" type="ordered locus">Xaut_4219</name>
</gene>
<dbReference type="InterPro" id="IPR036390">
    <property type="entry name" value="WH_DNA-bd_sf"/>
</dbReference>